<protein>
    <submittedName>
        <fullName evidence="2">Uncharacterized protein</fullName>
    </submittedName>
</protein>
<evidence type="ECO:0000256" key="1">
    <source>
        <dbReference type="SAM" id="Phobius"/>
    </source>
</evidence>
<keyword evidence="1" id="KW-0812">Transmembrane</keyword>
<accession>A0A2U9AWF6</accession>
<dbReference type="Proteomes" id="UP000246464">
    <property type="component" value="Chromosome 1"/>
</dbReference>
<sequence>KKTYSTQCLDGKTITVDGSSIGPTSKYKDYKQLVCQACGVKRCTDTTLFKGYSKKDDHGRVIFGNLNRLALKSYGSEDKEISYKCPSGENVQTLKDCLIDTKASTVNKLKKALEAVKRVATSERGKGLASAVGAAVINNRETISKLAKVIGVPEDKVATVDQILKVGNGFYMNDVDGGLKALAELTGHPLSEGEERAIERDMRSDEEVDYGKILALLKRKSDAVADGIDLHRDNQDSFWARYGLYVALSAVALVLSQVQLKFTADRG</sequence>
<feature type="transmembrane region" description="Helical" evidence="1">
    <location>
        <begin position="242"/>
        <end position="260"/>
    </location>
</feature>
<proteinExistence type="predicted"/>
<evidence type="ECO:0000313" key="2">
    <source>
        <dbReference type="EMBL" id="AWO95950.1"/>
    </source>
</evidence>
<keyword evidence="3" id="KW-1185">Reference proteome</keyword>
<name>A0A2U9AWF6_SCOMX</name>
<keyword evidence="1" id="KW-0472">Membrane</keyword>
<reference evidence="2 3" key="1">
    <citation type="submission" date="2017-12" db="EMBL/GenBank/DDBJ databases">
        <title>Integrating genomic resources of turbot (Scophthalmus maximus) in depth evaluation of genetic and physical mapping variation across individuals.</title>
        <authorList>
            <person name="Martinez P."/>
        </authorList>
    </citation>
    <scope>NUCLEOTIDE SEQUENCE [LARGE SCALE GENOMIC DNA]</scope>
</reference>
<evidence type="ECO:0000313" key="3">
    <source>
        <dbReference type="Proteomes" id="UP000246464"/>
    </source>
</evidence>
<gene>
    <name evidence="2" type="ORF">SMAX5B_002825</name>
</gene>
<feature type="non-terminal residue" evidence="2">
    <location>
        <position position="1"/>
    </location>
</feature>
<dbReference type="AlphaFoldDB" id="A0A2U9AWF6"/>
<dbReference type="EMBL" id="CP026243">
    <property type="protein sequence ID" value="AWO95950.1"/>
    <property type="molecule type" value="Genomic_DNA"/>
</dbReference>
<keyword evidence="1" id="KW-1133">Transmembrane helix</keyword>
<organism evidence="2 3">
    <name type="scientific">Scophthalmus maximus</name>
    <name type="common">Turbot</name>
    <name type="synonym">Psetta maxima</name>
    <dbReference type="NCBI Taxonomy" id="52904"/>
    <lineage>
        <taxon>Eukaryota</taxon>
        <taxon>Metazoa</taxon>
        <taxon>Chordata</taxon>
        <taxon>Craniata</taxon>
        <taxon>Vertebrata</taxon>
        <taxon>Euteleostomi</taxon>
        <taxon>Actinopterygii</taxon>
        <taxon>Neopterygii</taxon>
        <taxon>Teleostei</taxon>
        <taxon>Neoteleostei</taxon>
        <taxon>Acanthomorphata</taxon>
        <taxon>Carangaria</taxon>
        <taxon>Pleuronectiformes</taxon>
        <taxon>Pleuronectoidei</taxon>
        <taxon>Scophthalmidae</taxon>
        <taxon>Scophthalmus</taxon>
    </lineage>
</organism>